<dbReference type="Proteomes" id="UP000321523">
    <property type="component" value="Unassembled WGS sequence"/>
</dbReference>
<feature type="transmembrane region" description="Helical" evidence="5">
    <location>
        <begin position="38"/>
        <end position="61"/>
    </location>
</feature>
<comment type="subcellular location">
    <subcellularLocation>
        <location evidence="1">Membrane</location>
        <topology evidence="1">Multi-pass membrane protein</topology>
    </subcellularLocation>
</comment>
<keyword evidence="3 5" id="KW-1133">Transmembrane helix</keyword>
<keyword evidence="8" id="KW-1185">Reference proteome</keyword>
<evidence type="ECO:0000256" key="5">
    <source>
        <dbReference type="SAM" id="Phobius"/>
    </source>
</evidence>
<dbReference type="GO" id="GO:0090471">
    <property type="term" value="F:9,15,9'-tri-cis-zeta-carotene isomerase activity"/>
    <property type="evidence" value="ECO:0007669"/>
    <property type="project" value="TreeGrafter"/>
</dbReference>
<sequence>MTGNLGWLALASAFLLATHFGIASTGLRATLIGKIGEGGYRAVYSLISLAAFVWLVMAYGAAPLMPVWFPDTWMWFVPLAVMPLAFLLLVGGVSTPNPTAVGQEKLLEQELGPRGVLKITRNPVMWGIGLWSLAHMVPNGDWASLLFFGTLAVLALLGSVLIDAKNAARHGDAWTRWTQLSSNIPFVALIQGRQDLGITIREIGWVRLAVALVLYAGLLHGHSWLFGVSPLPPV</sequence>
<accession>A0A512DW70</accession>
<name>A0A512DW70_9PROT</name>
<protein>
    <recommendedName>
        <fullName evidence="6">NnrU domain-containing protein</fullName>
    </recommendedName>
</protein>
<proteinExistence type="predicted"/>
<dbReference type="PANTHER" id="PTHR35988">
    <property type="entry name" value="15-CIS-ZETA-CAROTENE ISOMERASE, CHLOROPLASTIC"/>
    <property type="match status" value="1"/>
</dbReference>
<evidence type="ECO:0000313" key="8">
    <source>
        <dbReference type="Proteomes" id="UP000321523"/>
    </source>
</evidence>
<dbReference type="GO" id="GO:0016020">
    <property type="term" value="C:membrane"/>
    <property type="evidence" value="ECO:0007669"/>
    <property type="project" value="UniProtKB-SubCell"/>
</dbReference>
<comment type="caution">
    <text evidence="7">The sequence shown here is derived from an EMBL/GenBank/DDBJ whole genome shotgun (WGS) entry which is preliminary data.</text>
</comment>
<dbReference type="PANTHER" id="PTHR35988:SF2">
    <property type="entry name" value="15-CIS-ZETA-CAROTENE ISOMERASE, CHLOROPLASTIC"/>
    <property type="match status" value="1"/>
</dbReference>
<dbReference type="OrthoDB" id="5293641at2"/>
<dbReference type="InterPro" id="IPR009915">
    <property type="entry name" value="NnrU_dom"/>
</dbReference>
<feature type="domain" description="NnrU" evidence="6">
    <location>
        <begin position="8"/>
        <end position="230"/>
    </location>
</feature>
<evidence type="ECO:0000256" key="1">
    <source>
        <dbReference type="ARBA" id="ARBA00004141"/>
    </source>
</evidence>
<evidence type="ECO:0000256" key="4">
    <source>
        <dbReference type="ARBA" id="ARBA00023136"/>
    </source>
</evidence>
<evidence type="ECO:0000256" key="2">
    <source>
        <dbReference type="ARBA" id="ARBA00022692"/>
    </source>
</evidence>
<feature type="transmembrane region" description="Helical" evidence="5">
    <location>
        <begin position="73"/>
        <end position="93"/>
    </location>
</feature>
<reference evidence="7 8" key="1">
    <citation type="submission" date="2019-07" db="EMBL/GenBank/DDBJ databases">
        <title>Whole genome shotgun sequence of Skermanella aerolata NBRC 106429.</title>
        <authorList>
            <person name="Hosoyama A."/>
            <person name="Uohara A."/>
            <person name="Ohji S."/>
            <person name="Ichikawa N."/>
        </authorList>
    </citation>
    <scope>NUCLEOTIDE SEQUENCE [LARGE SCALE GENOMIC DNA]</scope>
    <source>
        <strain evidence="7 8">NBRC 106429</strain>
    </source>
</reference>
<dbReference type="RefSeq" id="WP_044428633.1">
    <property type="nucleotide sequence ID" value="NZ_BJYZ01000023.1"/>
</dbReference>
<feature type="transmembrane region" description="Helical" evidence="5">
    <location>
        <begin position="142"/>
        <end position="162"/>
    </location>
</feature>
<feature type="transmembrane region" description="Helical" evidence="5">
    <location>
        <begin position="205"/>
        <end position="226"/>
    </location>
</feature>
<evidence type="ECO:0000256" key="3">
    <source>
        <dbReference type="ARBA" id="ARBA00022989"/>
    </source>
</evidence>
<evidence type="ECO:0000259" key="6">
    <source>
        <dbReference type="Pfam" id="PF07298"/>
    </source>
</evidence>
<dbReference type="Gene3D" id="1.20.120.1630">
    <property type="match status" value="1"/>
</dbReference>
<gene>
    <name evidence="7" type="ORF">SAE02_48500</name>
</gene>
<organism evidence="7 8">
    <name type="scientific">Skermanella aerolata</name>
    <dbReference type="NCBI Taxonomy" id="393310"/>
    <lineage>
        <taxon>Bacteria</taxon>
        <taxon>Pseudomonadati</taxon>
        <taxon>Pseudomonadota</taxon>
        <taxon>Alphaproteobacteria</taxon>
        <taxon>Rhodospirillales</taxon>
        <taxon>Azospirillaceae</taxon>
        <taxon>Skermanella</taxon>
    </lineage>
</organism>
<dbReference type="Pfam" id="PF07298">
    <property type="entry name" value="NnrU"/>
    <property type="match status" value="1"/>
</dbReference>
<dbReference type="AlphaFoldDB" id="A0A512DW70"/>
<evidence type="ECO:0000313" key="7">
    <source>
        <dbReference type="EMBL" id="GEO40702.1"/>
    </source>
</evidence>
<keyword evidence="4 5" id="KW-0472">Membrane</keyword>
<keyword evidence="2 5" id="KW-0812">Transmembrane</keyword>
<dbReference type="EMBL" id="BJYZ01000023">
    <property type="protein sequence ID" value="GEO40702.1"/>
    <property type="molecule type" value="Genomic_DNA"/>
</dbReference>